<proteinExistence type="predicted"/>
<dbReference type="RefSeq" id="WP_152626206.1">
    <property type="nucleotide sequence ID" value="NZ_JXYS01000139.1"/>
</dbReference>
<keyword evidence="1" id="KW-0732">Signal</keyword>
<feature type="chain" id="PRO_5039287575" evidence="1">
    <location>
        <begin position="26"/>
        <end position="170"/>
    </location>
</feature>
<name>A0A0D8HCI5_9ACTN</name>
<sequence>MDTRRITGKIAVGLGALAVSAPAIGVSATTASAQSANISAVSGKSVISIKPTPMSENYYYQYRSTVATPGLAISPNLLVGGGGSADTYSIIEITPSEEETILAAGATGIGAMITLGCTLWWSGIGATACVGAIGAAGYTVITLIQRGQFPYIYVWWDDTTSSYAGTTVVW</sequence>
<dbReference type="AlphaFoldDB" id="A0A0D8HCI5"/>
<feature type="signal peptide" evidence="1">
    <location>
        <begin position="1"/>
        <end position="25"/>
    </location>
</feature>
<accession>A0A0D8HCI5</accession>
<evidence type="ECO:0000313" key="3">
    <source>
        <dbReference type="Proteomes" id="UP000032360"/>
    </source>
</evidence>
<comment type="caution">
    <text evidence="2">The sequence shown here is derived from an EMBL/GenBank/DDBJ whole genome shotgun (WGS) entry which is preliminary data.</text>
</comment>
<dbReference type="Proteomes" id="UP000032360">
    <property type="component" value="Unassembled WGS sequence"/>
</dbReference>
<protein>
    <submittedName>
        <fullName evidence="2">Uncharacterized protein</fullName>
    </submittedName>
</protein>
<dbReference type="EMBL" id="JXYS01000139">
    <property type="protein sequence ID" value="KJF15599.1"/>
    <property type="molecule type" value="Genomic_DNA"/>
</dbReference>
<evidence type="ECO:0000256" key="1">
    <source>
        <dbReference type="SAM" id="SignalP"/>
    </source>
</evidence>
<reference evidence="2 3" key="1">
    <citation type="submission" date="2015-01" db="EMBL/GenBank/DDBJ databases">
        <title>Draft genome of the acidophilic iron oxidizer Acidithrix ferrooxidans strain Py-F3.</title>
        <authorList>
            <person name="Poehlein A."/>
            <person name="Eisen S."/>
            <person name="Schloemann M."/>
            <person name="Johnson B.D."/>
            <person name="Daniel R."/>
            <person name="Muehling M."/>
        </authorList>
    </citation>
    <scope>NUCLEOTIDE SEQUENCE [LARGE SCALE GENOMIC DNA]</scope>
    <source>
        <strain evidence="2 3">Py-F3</strain>
    </source>
</reference>
<keyword evidence="3" id="KW-1185">Reference proteome</keyword>
<gene>
    <name evidence="2" type="ORF">AXFE_35630</name>
</gene>
<evidence type="ECO:0000313" key="2">
    <source>
        <dbReference type="EMBL" id="KJF15599.1"/>
    </source>
</evidence>
<organism evidence="2 3">
    <name type="scientific">Acidithrix ferrooxidans</name>
    <dbReference type="NCBI Taxonomy" id="1280514"/>
    <lineage>
        <taxon>Bacteria</taxon>
        <taxon>Bacillati</taxon>
        <taxon>Actinomycetota</taxon>
        <taxon>Acidimicrobiia</taxon>
        <taxon>Acidimicrobiales</taxon>
        <taxon>Acidimicrobiaceae</taxon>
        <taxon>Acidithrix</taxon>
    </lineage>
</organism>